<dbReference type="InterPro" id="IPR038550">
    <property type="entry name" value="GPCR_3_9-Cys_sf"/>
</dbReference>
<dbReference type="InterPro" id="IPR004073">
    <property type="entry name" value="GPCR_3_vmron_rcpt_2"/>
</dbReference>
<keyword evidence="2" id="KW-1003">Cell membrane</keyword>
<dbReference type="FunFam" id="3.40.50.2300:FF:000625">
    <property type="entry name" value="Uncharacterized protein"/>
    <property type="match status" value="1"/>
</dbReference>
<feature type="transmembrane region" description="Helical" evidence="12">
    <location>
        <begin position="1106"/>
        <end position="1127"/>
    </location>
</feature>
<reference evidence="14" key="1">
    <citation type="submission" date="2016-05" db="EMBL/GenBank/DDBJ databases">
        <title>WGS assembly of Xenopus laevis.</title>
        <authorList>
            <person name="Session A."/>
            <person name="Uno Y."/>
            <person name="Kwon T."/>
            <person name="Chapman J."/>
            <person name="Toyoda A."/>
            <person name="Takahashi S."/>
            <person name="Fukui A."/>
            <person name="Hikosaka A."/>
            <person name="Putnam N."/>
            <person name="Stites J."/>
            <person name="Van Heeringen S."/>
            <person name="Quigley I."/>
            <person name="Heinz S."/>
            <person name="Hellsten U."/>
            <person name="Lyons J."/>
            <person name="Suzuki A."/>
            <person name="Kondo M."/>
            <person name="Ogino H."/>
            <person name="Ochi H."/>
            <person name="Bogdanovic O."/>
            <person name="Lister R."/>
            <person name="Georgiou G."/>
            <person name="Paranjpe S."/>
            <person name="Van Kruijsbergen I."/>
            <person name="Mozaffari S."/>
            <person name="Shu S."/>
            <person name="Schmutz J."/>
            <person name="Jenkins J."/>
            <person name="Grimwood J."/>
            <person name="Carlson J."/>
            <person name="Mitros T."/>
            <person name="Simakov O."/>
            <person name="Heald R."/>
            <person name="Miller K."/>
            <person name="Haudenschild C."/>
            <person name="Kuroki Y."/>
            <person name="Tanaka T."/>
            <person name="Michiue T."/>
            <person name="Watanabe M."/>
            <person name="Kinoshita T."/>
            <person name="Ohta Y."/>
            <person name="Mawaribuchi S."/>
            <person name="Suzuki Y."/>
            <person name="Haramoto Y."/>
            <person name="Yamamoto T."/>
            <person name="Takagi C."/>
            <person name="Kitzman J."/>
            <person name="Shendure J."/>
            <person name="Nakayama T."/>
            <person name="Izutsu Y."/>
            <person name="Robert J."/>
            <person name="Dichmann D."/>
            <person name="Flajnik M."/>
            <person name="Houston D."/>
            <person name="Marcotte E."/>
            <person name="Wallingford J."/>
            <person name="Ito Y."/>
            <person name="Asashima M."/>
            <person name="Ueno N."/>
            <person name="Matsuda Y."/>
            <person name="Jan Veenstra G."/>
            <person name="Fujiyama A."/>
            <person name="Harland R."/>
            <person name="Taira M."/>
            <person name="Rokhsar D.S."/>
        </authorList>
    </citation>
    <scope>NUCLEOTIDE SEQUENCE</scope>
    <source>
        <strain evidence="14">J</strain>
        <tissue evidence="14">Blood</tissue>
    </source>
</reference>
<keyword evidence="9" id="KW-0325">Glycoprotein</keyword>
<feature type="compositionally biased region" description="Basic residues" evidence="11">
    <location>
        <begin position="30"/>
        <end position="54"/>
    </location>
</feature>
<dbReference type="GO" id="GO:0005886">
    <property type="term" value="C:plasma membrane"/>
    <property type="evidence" value="ECO:0007669"/>
    <property type="project" value="UniProtKB-SubCell"/>
</dbReference>
<feature type="transmembrane region" description="Helical" evidence="12">
    <location>
        <begin position="1295"/>
        <end position="1318"/>
    </location>
</feature>
<dbReference type="InterPro" id="IPR017979">
    <property type="entry name" value="GPCR_3_CS"/>
</dbReference>
<dbReference type="PANTHER" id="PTHR24061:SF564">
    <property type="entry name" value="METABOTROPIC GLUTAMATE RECEPTOR 1"/>
    <property type="match status" value="1"/>
</dbReference>
<gene>
    <name evidence="14" type="ORF">XELAEV_18004633mg</name>
</gene>
<feature type="transmembrane region" description="Helical" evidence="12">
    <location>
        <begin position="1227"/>
        <end position="1251"/>
    </location>
</feature>
<evidence type="ECO:0000256" key="2">
    <source>
        <dbReference type="ARBA" id="ARBA00022475"/>
    </source>
</evidence>
<feature type="region of interest" description="Disordered" evidence="11">
    <location>
        <begin position="28"/>
        <end position="54"/>
    </location>
</feature>
<feature type="transmembrane region" description="Helical" evidence="12">
    <location>
        <begin position="190"/>
        <end position="215"/>
    </location>
</feature>
<evidence type="ECO:0000256" key="7">
    <source>
        <dbReference type="ARBA" id="ARBA00023136"/>
    </source>
</evidence>
<accession>A0A974GZI5</accession>
<evidence type="ECO:0000256" key="3">
    <source>
        <dbReference type="ARBA" id="ARBA00022692"/>
    </source>
</evidence>
<dbReference type="Gene3D" id="2.10.50.30">
    <property type="entry name" value="GPCR, family 3, nine cysteines domain"/>
    <property type="match status" value="1"/>
</dbReference>
<feature type="transmembrane region" description="Helical" evidence="12">
    <location>
        <begin position="1263"/>
        <end position="1283"/>
    </location>
</feature>
<feature type="transmembrane region" description="Helical" evidence="12">
    <location>
        <begin position="158"/>
        <end position="178"/>
    </location>
</feature>
<dbReference type="PANTHER" id="PTHR24061">
    <property type="entry name" value="CALCIUM-SENSING RECEPTOR-RELATED"/>
    <property type="match status" value="1"/>
</dbReference>
<keyword evidence="4" id="KW-0732">Signal</keyword>
<keyword evidence="10" id="KW-0807">Transducer</keyword>
<evidence type="ECO:0000256" key="4">
    <source>
        <dbReference type="ARBA" id="ARBA00022729"/>
    </source>
</evidence>
<feature type="domain" description="G-protein coupled receptors family 3 profile" evidence="13">
    <location>
        <begin position="1069"/>
        <end position="1333"/>
    </location>
</feature>
<dbReference type="EMBL" id="KV467261">
    <property type="protein sequence ID" value="OCT56600.1"/>
    <property type="molecule type" value="Genomic_DNA"/>
</dbReference>
<dbReference type="FunFam" id="2.10.50.30:FF:000003">
    <property type="entry name" value="Vomeronasal 2, receptor 120"/>
    <property type="match status" value="1"/>
</dbReference>
<evidence type="ECO:0000256" key="5">
    <source>
        <dbReference type="ARBA" id="ARBA00022989"/>
    </source>
</evidence>
<feature type="transmembrane region" description="Helical" evidence="12">
    <location>
        <begin position="1183"/>
        <end position="1207"/>
    </location>
</feature>
<organism evidence="14">
    <name type="scientific">Xenopus laevis</name>
    <name type="common">African clawed frog</name>
    <dbReference type="NCBI Taxonomy" id="8355"/>
    <lineage>
        <taxon>Eukaryota</taxon>
        <taxon>Metazoa</taxon>
        <taxon>Chordata</taxon>
        <taxon>Craniata</taxon>
        <taxon>Vertebrata</taxon>
        <taxon>Euteleostomi</taxon>
        <taxon>Amphibia</taxon>
        <taxon>Batrachia</taxon>
        <taxon>Anura</taxon>
        <taxon>Pipoidea</taxon>
        <taxon>Pipidae</taxon>
        <taxon>Xenopodinae</taxon>
        <taxon>Xenopus</taxon>
        <taxon>Xenopus</taxon>
    </lineage>
</organism>
<evidence type="ECO:0000256" key="11">
    <source>
        <dbReference type="SAM" id="MobiDB-lite"/>
    </source>
</evidence>
<dbReference type="PROSITE" id="PS50259">
    <property type="entry name" value="G_PROTEIN_RECEP_F3_4"/>
    <property type="match status" value="2"/>
</dbReference>
<dbReference type="CDD" id="cd15283">
    <property type="entry name" value="7tmC_V2R_pheromone"/>
    <property type="match status" value="1"/>
</dbReference>
<feature type="transmembrane region" description="Helical" evidence="12">
    <location>
        <begin position="1139"/>
        <end position="1163"/>
    </location>
</feature>
<evidence type="ECO:0000256" key="1">
    <source>
        <dbReference type="ARBA" id="ARBA00004651"/>
    </source>
</evidence>
<feature type="domain" description="G-protein coupled receptors family 3 profile" evidence="13">
    <location>
        <begin position="121"/>
        <end position="386"/>
    </location>
</feature>
<feature type="transmembrane region" description="Helical" evidence="12">
    <location>
        <begin position="123"/>
        <end position="146"/>
    </location>
</feature>
<protein>
    <recommendedName>
        <fullName evidence="13">G-protein coupled receptors family 3 profile domain-containing protein</fullName>
    </recommendedName>
</protein>
<evidence type="ECO:0000256" key="12">
    <source>
        <dbReference type="SAM" id="Phobius"/>
    </source>
</evidence>
<keyword evidence="7 12" id="KW-0472">Membrane</keyword>
<dbReference type="InterPro" id="IPR017978">
    <property type="entry name" value="GPCR_3_C"/>
</dbReference>
<keyword evidence="8" id="KW-0675">Receptor</keyword>
<evidence type="ECO:0000256" key="10">
    <source>
        <dbReference type="ARBA" id="ARBA00023224"/>
    </source>
</evidence>
<keyword evidence="6" id="KW-0297">G-protein coupled receptor</keyword>
<dbReference type="Proteomes" id="UP000694892">
    <property type="component" value="Unassembled WGS sequence"/>
</dbReference>
<dbReference type="Gene3D" id="3.40.50.2300">
    <property type="match status" value="2"/>
</dbReference>
<keyword evidence="5 12" id="KW-1133">Transmembrane helix</keyword>
<keyword evidence="3 12" id="KW-0812">Transmembrane</keyword>
<feature type="transmembrane region" description="Helical" evidence="12">
    <location>
        <begin position="1071"/>
        <end position="1094"/>
    </location>
</feature>
<dbReference type="FunFam" id="3.40.50.2300:FF:000364">
    <property type="entry name" value="Uncharacterized protein"/>
    <property type="match status" value="1"/>
</dbReference>
<dbReference type="Pfam" id="PF01094">
    <property type="entry name" value="ANF_receptor"/>
    <property type="match status" value="1"/>
</dbReference>
<dbReference type="InterPro" id="IPR000337">
    <property type="entry name" value="GPCR_3"/>
</dbReference>
<evidence type="ECO:0000256" key="6">
    <source>
        <dbReference type="ARBA" id="ARBA00023040"/>
    </source>
</evidence>
<dbReference type="InterPro" id="IPR001828">
    <property type="entry name" value="ANF_lig-bd_rcpt"/>
</dbReference>
<evidence type="ECO:0000313" key="14">
    <source>
        <dbReference type="EMBL" id="OCT56600.1"/>
    </source>
</evidence>
<dbReference type="PRINTS" id="PR01535">
    <property type="entry name" value="VOMERONASL2R"/>
</dbReference>
<name>A0A974GZI5_XENLA</name>
<dbReference type="InterPro" id="IPR000068">
    <property type="entry name" value="GPCR_3_Ca_sens_rcpt-rel"/>
</dbReference>
<dbReference type="PROSITE" id="PS00981">
    <property type="entry name" value="G_PROTEIN_RECEP_F3_3"/>
    <property type="match status" value="1"/>
</dbReference>
<evidence type="ECO:0000259" key="13">
    <source>
        <dbReference type="PROSITE" id="PS50259"/>
    </source>
</evidence>
<comment type="subcellular location">
    <subcellularLocation>
        <location evidence="1">Cell membrane</location>
        <topology evidence="1">Multi-pass membrane protein</topology>
    </subcellularLocation>
</comment>
<proteinExistence type="predicted"/>
<dbReference type="InterPro" id="IPR011500">
    <property type="entry name" value="GPCR_3_9-Cys_dom"/>
</dbReference>
<dbReference type="Pfam" id="PF00003">
    <property type="entry name" value="7tm_3"/>
    <property type="match status" value="2"/>
</dbReference>
<evidence type="ECO:0000256" key="9">
    <source>
        <dbReference type="ARBA" id="ARBA00023180"/>
    </source>
</evidence>
<feature type="transmembrane region" description="Helical" evidence="12">
    <location>
        <begin position="236"/>
        <end position="254"/>
    </location>
</feature>
<dbReference type="PRINTS" id="PR00248">
    <property type="entry name" value="GPCRMGR"/>
</dbReference>
<dbReference type="GO" id="GO:0004930">
    <property type="term" value="F:G protein-coupled receptor activity"/>
    <property type="evidence" value="ECO:0007669"/>
    <property type="project" value="UniProtKB-KW"/>
</dbReference>
<sequence>MGEFIRQARIRAEFARFAASEQIRETPVKIHGKNGRRRRKNGRRRQKRAPASKTRRRCRFADSSPFRKFCTKFANFSAKQNGANSPITSSHLLCSAIEWSNEWRNQCFAKTEDFLSYDTDFSVFFLSTSVLFFFLTLLTLGVFITYQDTPIVRANNRSLSFLLLVSIKLSFLGVFLFLGRPVDITCMLRIITFGITFSIAVSSLLAKTIMVCVAFKATKPGSSWRKWVGVKLFNSVVLFCSSIQIIICMTWLAISPPLENWTFTLTLEPSSFSAMRAQLLAFTQLLGFSFDRWIKIVRIVRFEGFNRSIERKILRSIDRRISAKSFDFDIRSRRISIRGESAPVCVEIFAILTSSAGLLACIFLPKCYIILFRSEINVKTHLFGNKSRRPWTLIWVSEFTRIDVVVKIRPLLSYIHYSKRVIYVSPCGSGVHPPNSACHLEIIKTHEIYENIQEGDIMIGGLLTMNSYALHFFYPGDIFNRLVCVQGPLSDKMKVIFCLAAVWVTLCITELSGSDSQCCIQITKLKHENKHMQDGDIIIGRVFTVSKTMEYISNGPLRYLPLCKDPHVELYREFRTFLFAIDEINKNSDLLPNITLGYHIYDSCGEQNVAIGSVLQILSGLGKVIPNYSCRNQGDIAGFIGDRSSLTSLPVAQLLSVYGYTQISYGTTDSTLNDREIFPYFVSTGLSDDFQNIAVAKLVEQFGWTWVIIVTTANDSGEKQSQNLKNEIIKHGACVEFIIFITEDVYTNKPYFEKIRMSNTEVIILCGTPSDSIFLSLCTMEKVIYEKTLVFTSSWREDSRHCALLYNCSLSYVRTYKLTKELDAQFNDYILSVGEDTRLLKDLLAAYIDCRRQEISNNKYFMNCTQKKTLQEIGVYYRHNDEVYRSVYTIAHALHNMRSVSLTLQDKDIPIDTHRKQLHHYMRNLHFTDPWGRETHYKDFREVVREYLILNRCFIDFRYHIIIVGTIVLSEGELNISMNIQKIIWKKDTKNQTLKSQCSPNCLPGYRKIPGKSRVPCCYDCIPCSHGEISNITDMENCLKCQDNEWPNWEKTMCIERQTEFLSYAGDPLTIVFIISSVILFIIAAVILGIFISFGNTPVVKANNHTLSFILLVSIKLSFLSVFLFLGRPVHITCMLRQISFGITFCIAVSCVLAKTLMVCIAFKATKPGSPWKKWMGIKLANWLVFICSSVQCLISVVWLVISPPFVEHNIHSEPGKIIIQCNEGSVIAFYIVLSYMGLLASVSFIVAFLARTLPDSFNEAKYITFSMLLFCSVWITMIPAYLSTKGKYMVAVEIFAIISSSCGLLFCIFLPKCYIILFKPEMNTKQYLMAKCNT</sequence>
<dbReference type="Pfam" id="PF07562">
    <property type="entry name" value="NCD3G"/>
    <property type="match status" value="1"/>
</dbReference>
<dbReference type="InterPro" id="IPR028082">
    <property type="entry name" value="Peripla_BP_I"/>
</dbReference>
<evidence type="ECO:0000256" key="8">
    <source>
        <dbReference type="ARBA" id="ARBA00023170"/>
    </source>
</evidence>
<dbReference type="SUPFAM" id="SSF53822">
    <property type="entry name" value="Periplasmic binding protein-like I"/>
    <property type="match status" value="1"/>
</dbReference>